<keyword evidence="2" id="KW-1185">Reference proteome</keyword>
<name>A0AAD5TRQ2_9FUNG</name>
<evidence type="ECO:0000313" key="2">
    <source>
        <dbReference type="Proteomes" id="UP001212152"/>
    </source>
</evidence>
<dbReference type="SUPFAM" id="SSF82708">
    <property type="entry name" value="R3H domain"/>
    <property type="match status" value="1"/>
</dbReference>
<evidence type="ECO:0008006" key="3">
    <source>
        <dbReference type="Google" id="ProtNLM"/>
    </source>
</evidence>
<protein>
    <recommendedName>
        <fullName evidence="3">R3H-associated N-terminal domain-containing protein</fullName>
    </recommendedName>
</protein>
<dbReference type="InterPro" id="IPR036867">
    <property type="entry name" value="R3H_dom_sf"/>
</dbReference>
<accession>A0AAD5TRQ2</accession>
<evidence type="ECO:0000313" key="1">
    <source>
        <dbReference type="EMBL" id="KAJ3180436.1"/>
    </source>
</evidence>
<gene>
    <name evidence="1" type="ORF">HDU87_001945</name>
</gene>
<dbReference type="GO" id="GO:0003676">
    <property type="term" value="F:nucleic acid binding"/>
    <property type="evidence" value="ECO:0007669"/>
    <property type="project" value="InterPro"/>
</dbReference>
<dbReference type="EMBL" id="JADGJQ010000016">
    <property type="protein sequence ID" value="KAJ3180436.1"/>
    <property type="molecule type" value="Genomic_DNA"/>
</dbReference>
<sequence length="338" mass="36806">MAVGGTTLGAPALATAAAALPPHSPVAAALTLHVEDAIIYAPSPMKVLLDAKQQRAKPKVSSQVSGAVWLNPSAHAAKRGKEGSRRRRRYDNVHFIHHPLVAKHATDPEFVSRNDRSPGLPVPRPDSPFTVLPRGLVAELPTNPNPTASFEAGADTAAPLMISLGESNLSRTDRKMLKNVRRTRCGEEIVKRVDDEILARVFCINNGEEAASSANSSAAPPPPPREAQDWVVLHPRRPEEEPVLVPSAAQIAATPAAHVPPLCVEISDKFMRLIVHLMCRFYGLVSHSMDEYGTRVTYIRPRASLFADISNNDDEVLQHRRSMLAAVRPCTFSEYLFA</sequence>
<organism evidence="1 2">
    <name type="scientific">Geranomyces variabilis</name>
    <dbReference type="NCBI Taxonomy" id="109894"/>
    <lineage>
        <taxon>Eukaryota</taxon>
        <taxon>Fungi</taxon>
        <taxon>Fungi incertae sedis</taxon>
        <taxon>Chytridiomycota</taxon>
        <taxon>Chytridiomycota incertae sedis</taxon>
        <taxon>Chytridiomycetes</taxon>
        <taxon>Spizellomycetales</taxon>
        <taxon>Powellomycetaceae</taxon>
        <taxon>Geranomyces</taxon>
    </lineage>
</organism>
<proteinExistence type="predicted"/>
<comment type="caution">
    <text evidence="1">The sequence shown here is derived from an EMBL/GenBank/DDBJ whole genome shotgun (WGS) entry which is preliminary data.</text>
</comment>
<dbReference type="AlphaFoldDB" id="A0AAD5TRQ2"/>
<dbReference type="Proteomes" id="UP001212152">
    <property type="component" value="Unassembled WGS sequence"/>
</dbReference>
<reference evidence="1" key="1">
    <citation type="submission" date="2020-05" db="EMBL/GenBank/DDBJ databases">
        <title>Phylogenomic resolution of chytrid fungi.</title>
        <authorList>
            <person name="Stajich J.E."/>
            <person name="Amses K."/>
            <person name="Simmons R."/>
            <person name="Seto K."/>
            <person name="Myers J."/>
            <person name="Bonds A."/>
            <person name="Quandt C.A."/>
            <person name="Barry K."/>
            <person name="Liu P."/>
            <person name="Grigoriev I."/>
            <person name="Longcore J.E."/>
            <person name="James T.Y."/>
        </authorList>
    </citation>
    <scope>NUCLEOTIDE SEQUENCE</scope>
    <source>
        <strain evidence="1">JEL0379</strain>
    </source>
</reference>
<dbReference type="CDD" id="cd02325">
    <property type="entry name" value="R3H"/>
    <property type="match status" value="1"/>
</dbReference>